<dbReference type="InterPro" id="IPR036047">
    <property type="entry name" value="F-box-like_dom_sf"/>
</dbReference>
<name>A0A6A6IMR7_9PLEO</name>
<reference evidence="2" key="1">
    <citation type="journal article" date="2020" name="Stud. Mycol.">
        <title>101 Dothideomycetes genomes: a test case for predicting lifestyles and emergence of pathogens.</title>
        <authorList>
            <person name="Haridas S."/>
            <person name="Albert R."/>
            <person name="Binder M."/>
            <person name="Bloem J."/>
            <person name="Labutti K."/>
            <person name="Salamov A."/>
            <person name="Andreopoulos B."/>
            <person name="Baker S."/>
            <person name="Barry K."/>
            <person name="Bills G."/>
            <person name="Bluhm B."/>
            <person name="Cannon C."/>
            <person name="Castanera R."/>
            <person name="Culley D."/>
            <person name="Daum C."/>
            <person name="Ezra D."/>
            <person name="Gonzalez J."/>
            <person name="Henrissat B."/>
            <person name="Kuo A."/>
            <person name="Liang C."/>
            <person name="Lipzen A."/>
            <person name="Lutzoni F."/>
            <person name="Magnuson J."/>
            <person name="Mondo S."/>
            <person name="Nolan M."/>
            <person name="Ohm R."/>
            <person name="Pangilinan J."/>
            <person name="Park H.-J."/>
            <person name="Ramirez L."/>
            <person name="Alfaro M."/>
            <person name="Sun H."/>
            <person name="Tritt A."/>
            <person name="Yoshinaga Y."/>
            <person name="Zwiers L.-H."/>
            <person name="Turgeon B."/>
            <person name="Goodwin S."/>
            <person name="Spatafora J."/>
            <person name="Crous P."/>
            <person name="Grigoriev I."/>
        </authorList>
    </citation>
    <scope>NUCLEOTIDE SEQUENCE</scope>
    <source>
        <strain evidence="2">CBS 122368</strain>
    </source>
</reference>
<dbReference type="OrthoDB" id="3750626at2759"/>
<keyword evidence="3" id="KW-1185">Reference proteome</keyword>
<accession>A0A6A6IMR7</accession>
<dbReference type="SUPFAM" id="SSF81383">
    <property type="entry name" value="F-box domain"/>
    <property type="match status" value="1"/>
</dbReference>
<dbReference type="GeneID" id="54574355"/>
<gene>
    <name evidence="2" type="ORF">BU26DRAFT_241648</name>
</gene>
<dbReference type="PROSITE" id="PS50181">
    <property type="entry name" value="FBOX"/>
    <property type="match status" value="1"/>
</dbReference>
<dbReference type="InterPro" id="IPR001810">
    <property type="entry name" value="F-box_dom"/>
</dbReference>
<dbReference type="RefSeq" id="XP_033686690.1">
    <property type="nucleotide sequence ID" value="XM_033821025.1"/>
</dbReference>
<dbReference type="Proteomes" id="UP000800094">
    <property type="component" value="Unassembled WGS sequence"/>
</dbReference>
<sequence length="458" mass="51311">MASITSLANELLVNVASSLDQQSLCSLNLVSKKFSPIARDILYSRPYIPPPYGRDGLRTEPDDRLLHLIRTLLDNPEYAEKVHRLTFSTGLCRVPEEGFGFAEMRRKGVEVVRKFASASVREDWIAKLDLGDHDAWGGVLLAIVPTLKVLEFQPLSVTPEDGPTYHIWQKLFRGDKMGGTIDLNLIPGLKGLQHLHFYGDYFQWEWLKLSSLQFLRLGVVCHMPVPEEMANHGISPGTISAITTLAITQRVPFDSHAVQPHLGHSLAHPIFSNMARLEVHISNLLHLPDPGRGPGTLVRLYDASRHCGDWDYLGPQLEYLSDRLESFWLGVKSGEDPGFLDSINPFGTLPSPTTLTVLTKLKTLVLPQDALFKDGEPIPDLCQLLPASLQTLGLLYPTKQLCDFLDCFLLSMGSFPHLRTLELHCRNDRGVDYPTMCSDDNPKWDELKEAGFAVEIYH</sequence>
<evidence type="ECO:0000259" key="1">
    <source>
        <dbReference type="PROSITE" id="PS50181"/>
    </source>
</evidence>
<protein>
    <recommendedName>
        <fullName evidence="1">F-box domain-containing protein</fullName>
    </recommendedName>
</protein>
<evidence type="ECO:0000313" key="2">
    <source>
        <dbReference type="EMBL" id="KAF2251686.1"/>
    </source>
</evidence>
<dbReference type="AlphaFoldDB" id="A0A6A6IMR7"/>
<evidence type="ECO:0000313" key="3">
    <source>
        <dbReference type="Proteomes" id="UP000800094"/>
    </source>
</evidence>
<proteinExistence type="predicted"/>
<dbReference type="EMBL" id="ML987192">
    <property type="protein sequence ID" value="KAF2251686.1"/>
    <property type="molecule type" value="Genomic_DNA"/>
</dbReference>
<feature type="domain" description="F-box" evidence="1">
    <location>
        <begin position="1"/>
        <end position="46"/>
    </location>
</feature>
<organism evidence="2 3">
    <name type="scientific">Trematosphaeria pertusa</name>
    <dbReference type="NCBI Taxonomy" id="390896"/>
    <lineage>
        <taxon>Eukaryota</taxon>
        <taxon>Fungi</taxon>
        <taxon>Dikarya</taxon>
        <taxon>Ascomycota</taxon>
        <taxon>Pezizomycotina</taxon>
        <taxon>Dothideomycetes</taxon>
        <taxon>Pleosporomycetidae</taxon>
        <taxon>Pleosporales</taxon>
        <taxon>Massarineae</taxon>
        <taxon>Trematosphaeriaceae</taxon>
        <taxon>Trematosphaeria</taxon>
    </lineage>
</organism>
<dbReference type="Pfam" id="PF12937">
    <property type="entry name" value="F-box-like"/>
    <property type="match status" value="1"/>
</dbReference>